<evidence type="ECO:0000313" key="3">
    <source>
        <dbReference type="Proteomes" id="UP001529491"/>
    </source>
</evidence>
<accession>A0ABZ0JU73</accession>
<proteinExistence type="predicted"/>
<organism evidence="2 3">
    <name type="scientific">Shewanella youngdeokensis</name>
    <dbReference type="NCBI Taxonomy" id="2999068"/>
    <lineage>
        <taxon>Bacteria</taxon>
        <taxon>Pseudomonadati</taxon>
        <taxon>Pseudomonadota</taxon>
        <taxon>Gammaproteobacteria</taxon>
        <taxon>Alteromonadales</taxon>
        <taxon>Shewanellaceae</taxon>
        <taxon>Shewanella</taxon>
    </lineage>
</organism>
<dbReference type="Pfam" id="PF11949">
    <property type="entry name" value="DUF3466"/>
    <property type="match status" value="1"/>
</dbReference>
<protein>
    <submittedName>
        <fullName evidence="2">DUF3466 family protein</fullName>
    </submittedName>
</protein>
<dbReference type="RefSeq" id="WP_310471394.1">
    <property type="nucleotide sequence ID" value="NZ_CP136522.1"/>
</dbReference>
<feature type="chain" id="PRO_5045663075" evidence="1">
    <location>
        <begin position="26"/>
        <end position="627"/>
    </location>
</feature>
<evidence type="ECO:0000313" key="2">
    <source>
        <dbReference type="EMBL" id="WOT03771.1"/>
    </source>
</evidence>
<keyword evidence="3" id="KW-1185">Reference proteome</keyword>
<gene>
    <name evidence="2" type="ORF">RGE70_10480</name>
</gene>
<keyword evidence="1" id="KW-0732">Signal</keyword>
<name>A0ABZ0JU73_9GAMM</name>
<sequence>MKFKLDKTLSLVAVGVLSVLQGVQAAPVYEIQNLDLDTYDLNGTLTNTRNGYGMSVNNNNEAVGVAKGKKILTIDEDDDGIIDIEDGVADSETISYSIYSTISANNFTFTAIENAADTPWLPTFESINGTVAPDFLDDDEENSVDSFFYGINDANLKVGAMTAPEQQLTYSGDSDTQEYWYYREYEQRGFVKAGDDTEIAILPPYYEYISEQDDGDVTVNIGGYSSATAINENNLITGYASTDISDNSADIIDSCVENDSETEPSEICIQDNQFPNTYGYSDIQYQTRGYVWRYEAGDIAESFLLPLGLDVGDSSSVFTGQGLGINADGTVAGRSHVYRGGDTDELYLDAAYWIQNVDGDYEYNWVDVETVSDVRSSIAYDINDDGILVGSYNKYIDGYTRDKFFYIDTNDADAEIVTPNDFYDALSDLSSRGRDINNNGQVVGYIETTHDKETPRPKAGFLYNIDEDEFSNLNDLLTCESKGFEIDPDTGSWVRHEVQIEDGSGKTLSYSSEIEIVEANSINEDGTIVGTAFIRKPAYQYDDDGDIIIGENGLPLFEVDADGNAVTAYLPRMVVITTDGTELTDEWQAANSCVDDAGESEDYVRQGAASFAWLLMLPLVWLRRRRK</sequence>
<dbReference type="InterPro" id="IPR022562">
    <property type="entry name" value="DUF3466"/>
</dbReference>
<dbReference type="Proteomes" id="UP001529491">
    <property type="component" value="Chromosome"/>
</dbReference>
<feature type="signal peptide" evidence="1">
    <location>
        <begin position="1"/>
        <end position="25"/>
    </location>
</feature>
<reference evidence="2 3" key="1">
    <citation type="submission" date="2023-10" db="EMBL/GenBank/DDBJ databases">
        <title>Complete genome sequence of Shewanella sp. DAU334.</title>
        <authorList>
            <person name="Lee Y.-S."/>
            <person name="Jeong H.-R."/>
            <person name="Hwang E.-J."/>
            <person name="Choi Y.-L."/>
            <person name="Kim G.-D."/>
        </authorList>
    </citation>
    <scope>NUCLEOTIDE SEQUENCE [LARGE SCALE GENOMIC DNA]</scope>
    <source>
        <strain evidence="2 3">DAU334</strain>
    </source>
</reference>
<dbReference type="EMBL" id="CP136522">
    <property type="protein sequence ID" value="WOT03771.1"/>
    <property type="molecule type" value="Genomic_DNA"/>
</dbReference>
<evidence type="ECO:0000256" key="1">
    <source>
        <dbReference type="SAM" id="SignalP"/>
    </source>
</evidence>